<dbReference type="AlphaFoldDB" id="A0ABD2AVT6"/>
<dbReference type="Gene3D" id="1.25.10.10">
    <property type="entry name" value="Leucine-rich Repeat Variant"/>
    <property type="match status" value="1"/>
</dbReference>
<organism evidence="5 6">
    <name type="scientific">Vespula maculifrons</name>
    <name type="common">Eastern yellow jacket</name>
    <name type="synonym">Wasp</name>
    <dbReference type="NCBI Taxonomy" id="7453"/>
    <lineage>
        <taxon>Eukaryota</taxon>
        <taxon>Metazoa</taxon>
        <taxon>Ecdysozoa</taxon>
        <taxon>Arthropoda</taxon>
        <taxon>Hexapoda</taxon>
        <taxon>Insecta</taxon>
        <taxon>Pterygota</taxon>
        <taxon>Neoptera</taxon>
        <taxon>Endopterygota</taxon>
        <taxon>Hymenoptera</taxon>
        <taxon>Apocrita</taxon>
        <taxon>Aculeata</taxon>
        <taxon>Vespoidea</taxon>
        <taxon>Vespidae</taxon>
        <taxon>Vespinae</taxon>
        <taxon>Vespula</taxon>
    </lineage>
</organism>
<dbReference type="InterPro" id="IPR014768">
    <property type="entry name" value="GBD/FH3_dom"/>
</dbReference>
<feature type="compositionally biased region" description="Polar residues" evidence="1">
    <location>
        <begin position="1077"/>
        <end position="1093"/>
    </location>
</feature>
<dbReference type="InterPro" id="IPR016024">
    <property type="entry name" value="ARM-type_fold"/>
</dbReference>
<dbReference type="InterPro" id="IPR014767">
    <property type="entry name" value="DAD_dom"/>
</dbReference>
<feature type="compositionally biased region" description="Basic and acidic residues" evidence="1">
    <location>
        <begin position="1050"/>
        <end position="1072"/>
    </location>
</feature>
<comment type="caution">
    <text evidence="5">The sequence shown here is derived from an EMBL/GenBank/DDBJ whole genome shotgun (WGS) entry which is preliminary data.</text>
</comment>
<reference evidence="5 6" key="1">
    <citation type="journal article" date="2024" name="Ann. Entomol. Soc. Am.">
        <title>Genomic analyses of the southern and eastern yellowjacket wasps (Hymenoptera: Vespidae) reveal evolutionary signatures of social life.</title>
        <authorList>
            <person name="Catto M.A."/>
            <person name="Caine P.B."/>
            <person name="Orr S.E."/>
            <person name="Hunt B.G."/>
            <person name="Goodisman M.A.D."/>
        </authorList>
    </citation>
    <scope>NUCLEOTIDE SEQUENCE [LARGE SCALE GENOMIC DNA]</scope>
    <source>
        <strain evidence="5">232</strain>
        <tissue evidence="5">Head and thorax</tissue>
    </source>
</reference>
<feature type="region of interest" description="Disordered" evidence="1">
    <location>
        <begin position="489"/>
        <end position="518"/>
    </location>
</feature>
<feature type="compositionally biased region" description="Pro residues" evidence="1">
    <location>
        <begin position="602"/>
        <end position="620"/>
    </location>
</feature>
<dbReference type="PANTHER" id="PTHR45725">
    <property type="entry name" value="FORMIN HOMOLOGY 2 FAMILY MEMBER"/>
    <property type="match status" value="1"/>
</dbReference>
<evidence type="ECO:0000259" key="4">
    <source>
        <dbReference type="PROSITE" id="PS51444"/>
    </source>
</evidence>
<evidence type="ECO:0000259" key="2">
    <source>
        <dbReference type="PROSITE" id="PS51231"/>
    </source>
</evidence>
<gene>
    <name evidence="5" type="ORF">V1477_019032</name>
</gene>
<feature type="region of interest" description="Disordered" evidence="1">
    <location>
        <begin position="1114"/>
        <end position="1147"/>
    </location>
</feature>
<feature type="compositionally biased region" description="Basic and acidic residues" evidence="1">
    <location>
        <begin position="1132"/>
        <end position="1147"/>
    </location>
</feature>
<feature type="region of interest" description="Disordered" evidence="1">
    <location>
        <begin position="1050"/>
        <end position="1095"/>
    </location>
</feature>
<dbReference type="Proteomes" id="UP001607303">
    <property type="component" value="Unassembled WGS sequence"/>
</dbReference>
<dbReference type="PROSITE" id="PS51232">
    <property type="entry name" value="GBD_FH3"/>
    <property type="match status" value="1"/>
</dbReference>
<accession>A0ABD2AVT6</accession>
<dbReference type="SMART" id="SM00498">
    <property type="entry name" value="FH2"/>
    <property type="match status" value="1"/>
</dbReference>
<dbReference type="Pfam" id="PF02181">
    <property type="entry name" value="FH2"/>
    <property type="match status" value="1"/>
</dbReference>
<feature type="domain" description="GBD/FH3" evidence="3">
    <location>
        <begin position="76"/>
        <end position="454"/>
    </location>
</feature>
<evidence type="ECO:0000259" key="3">
    <source>
        <dbReference type="PROSITE" id="PS51232"/>
    </source>
</evidence>
<dbReference type="InterPro" id="IPR015425">
    <property type="entry name" value="FH2_Formin"/>
</dbReference>
<dbReference type="SUPFAM" id="SSF48371">
    <property type="entry name" value="ARM repeat"/>
    <property type="match status" value="1"/>
</dbReference>
<evidence type="ECO:0000256" key="1">
    <source>
        <dbReference type="SAM" id="MobiDB-lite"/>
    </source>
</evidence>
<dbReference type="SMART" id="SM01140">
    <property type="entry name" value="Drf_GBD"/>
    <property type="match status" value="1"/>
</dbReference>
<name>A0ABD2AVT6_VESMC</name>
<evidence type="ECO:0000313" key="6">
    <source>
        <dbReference type="Proteomes" id="UP001607303"/>
    </source>
</evidence>
<dbReference type="Pfam" id="PF06371">
    <property type="entry name" value="Drf_GBD"/>
    <property type="match status" value="1"/>
</dbReference>
<sequence length="1147" mass="130377">MDTVLEKMGKLNLRIPSCPVKSPQPLKEFVGRCQTMPSRVKKSFCGCLQDDEPPEITYCVVEHTGTLTLQAMTPTLPMPAEEELNKMFLELVDELDLTQANRQAVLALPANKKWQIYCSRKGNGTLENGGLRTTDLSGDPDDYIDRIRAIASSQFPEEGEEAAIRMRQVEALKTALRTQPHSFVLRFIELDGLNALLQVLERMDVEAANSNLHTSVIGCLKALMNNSNGRAHVLAHPTAINTISQSLATENIKTKISVLEILGAVCLVPGGHRKVLEAMLHFQQYHSERTRFQSIINDLDKNFGIYKDNLSLKTAIMSFINAVLNYGPGQVTLEFRLHLRYELLMLGIQPIIEKLRKYENETLDRHLDFFEMVRNEDEKELARKFEKEHVDTKSATAMFDLLRRKLSHTAAYPHLLSLLQHCLLLPLDYGSHPQHWLLFDRIVQQIVLQTEGNESGAPKNPDVAPIDINVKEIVRLLAKEEELVAARKKAEELERENSDMSTRLAKKEQELDLRTQEKEDMEASLARIKERLEKETSMHIETKQRISELQDNLETLSRQINNEKSERKRLEQLVASGSLPDDAKATLKIVDDEVLEKVEAKPSPPPPPPPPLAPPPPPCLMPAAPPPMKVEIVKNVPQPSNPLKSFNWSKIPEQKLQGTIWSELDDTKLYNVMDLESIDKIFCAYQKNGVSAEGSIEDLRTLGKSKKTMSVIDSRRAQNCTILLSKLKMSDNEITRTILSMDQQNILHIDMVEQLLKYIPSSEEAALLDMHQKELQNRADCFLYQISKVPHYEQRLRSLHYKKKFSASIAELTPRMRAVLEASRQVARSRRLRRLLELVLALGNYVNRGNARGNACGFRLASLNRLVDTKSSCSKGTTLLHYLVQILESRFREVLDIEEDMPHVRTAARVSMADLQKEVANLKNGLQDVQREIGGCVGVQQRAVFQGEIASKSLSLCFLSEFHRGQSQVLQGDMFLPAMRDFQAQATCRLAEAEDLFQDMKTRFDRAVRLFGEDSAGVQPNEFFGIFENFLQALAEARQDVENMRKKIEEEERRAKQEQELRKRTMERKNSREGILNSISLSKKNEANGNQGDNKGEFDDLISALRTGDVFGEDIAKFKRSKRRPVTPCGQESRRHSAHREDSRERH</sequence>
<keyword evidence="6" id="KW-1185">Reference proteome</keyword>
<dbReference type="Gene3D" id="1.10.238.150">
    <property type="entry name" value="Formin, FH3 diaphanous domain"/>
    <property type="match status" value="1"/>
</dbReference>
<dbReference type="InterPro" id="IPR051425">
    <property type="entry name" value="Formin_Homology"/>
</dbReference>
<dbReference type="FunFam" id="1.25.10.10:FF:000800">
    <property type="entry name" value="Disheveled-associated activator of morphogenesis"/>
    <property type="match status" value="1"/>
</dbReference>
<dbReference type="PANTHER" id="PTHR45725:SF1">
    <property type="entry name" value="DISHEVELLED ASSOCIATED ACTIVATOR OF MORPHOGENESIS, ISOFORM D"/>
    <property type="match status" value="1"/>
</dbReference>
<dbReference type="PROSITE" id="PS51231">
    <property type="entry name" value="DAD"/>
    <property type="match status" value="1"/>
</dbReference>
<dbReference type="PROSITE" id="PS51444">
    <property type="entry name" value="FH2"/>
    <property type="match status" value="1"/>
</dbReference>
<feature type="domain" description="DAD" evidence="2">
    <location>
        <begin position="1092"/>
        <end position="1123"/>
    </location>
</feature>
<feature type="compositionally biased region" description="Basic and acidic residues" evidence="1">
    <location>
        <begin position="505"/>
        <end position="518"/>
    </location>
</feature>
<dbReference type="Pfam" id="PF06367">
    <property type="entry name" value="Drf_FH3"/>
    <property type="match status" value="1"/>
</dbReference>
<proteinExistence type="predicted"/>
<dbReference type="InterPro" id="IPR010473">
    <property type="entry name" value="GTPase-bd"/>
</dbReference>
<dbReference type="InterPro" id="IPR010472">
    <property type="entry name" value="FH3_dom"/>
</dbReference>
<dbReference type="InterPro" id="IPR011989">
    <property type="entry name" value="ARM-like"/>
</dbReference>
<evidence type="ECO:0000313" key="5">
    <source>
        <dbReference type="EMBL" id="KAL2723800.1"/>
    </source>
</evidence>
<feature type="compositionally biased region" description="Basic and acidic residues" evidence="1">
    <location>
        <begin position="489"/>
        <end position="498"/>
    </location>
</feature>
<dbReference type="SMART" id="SM01139">
    <property type="entry name" value="Drf_FH3"/>
    <property type="match status" value="1"/>
</dbReference>
<protein>
    <submittedName>
        <fullName evidence="5">Disheveled-associated activator of morphogenesis 1 isoform X2</fullName>
    </submittedName>
</protein>
<dbReference type="EMBL" id="JAYRBN010000113">
    <property type="protein sequence ID" value="KAL2723800.1"/>
    <property type="molecule type" value="Genomic_DNA"/>
</dbReference>
<feature type="domain" description="FH2" evidence="4">
    <location>
        <begin position="633"/>
        <end position="1060"/>
    </location>
</feature>
<dbReference type="InterPro" id="IPR042201">
    <property type="entry name" value="FH2_Formin_sf"/>
</dbReference>
<feature type="region of interest" description="Disordered" evidence="1">
    <location>
        <begin position="598"/>
        <end position="620"/>
    </location>
</feature>
<dbReference type="Gene3D" id="1.20.58.2220">
    <property type="entry name" value="Formin, FH2 domain"/>
    <property type="match status" value="1"/>
</dbReference>
<dbReference type="SUPFAM" id="SSF101447">
    <property type="entry name" value="Formin homology 2 domain (FH2 domain)"/>
    <property type="match status" value="1"/>
</dbReference>